<dbReference type="OMA" id="CSCRIQN"/>
<dbReference type="Proteomes" id="UP000184499">
    <property type="component" value="Unassembled WGS sequence"/>
</dbReference>
<reference evidence="2" key="1">
    <citation type="journal article" date="2017" name="Genome Biol.">
        <title>Comparative genomics reveals high biological diversity and specific adaptations in the industrially and medically important fungal genus Aspergillus.</title>
        <authorList>
            <person name="de Vries R.P."/>
            <person name="Riley R."/>
            <person name="Wiebenga A."/>
            <person name="Aguilar-Osorio G."/>
            <person name="Amillis S."/>
            <person name="Uchima C.A."/>
            <person name="Anderluh G."/>
            <person name="Asadollahi M."/>
            <person name="Askin M."/>
            <person name="Barry K."/>
            <person name="Battaglia E."/>
            <person name="Bayram O."/>
            <person name="Benocci T."/>
            <person name="Braus-Stromeyer S.A."/>
            <person name="Caldana C."/>
            <person name="Canovas D."/>
            <person name="Cerqueira G.C."/>
            <person name="Chen F."/>
            <person name="Chen W."/>
            <person name="Choi C."/>
            <person name="Clum A."/>
            <person name="Dos Santos R.A."/>
            <person name="Damasio A.R."/>
            <person name="Diallinas G."/>
            <person name="Emri T."/>
            <person name="Fekete E."/>
            <person name="Flipphi M."/>
            <person name="Freyberg S."/>
            <person name="Gallo A."/>
            <person name="Gournas C."/>
            <person name="Habgood R."/>
            <person name="Hainaut M."/>
            <person name="Harispe M.L."/>
            <person name="Henrissat B."/>
            <person name="Hilden K.S."/>
            <person name="Hope R."/>
            <person name="Hossain A."/>
            <person name="Karabika E."/>
            <person name="Karaffa L."/>
            <person name="Karanyi Z."/>
            <person name="Krasevec N."/>
            <person name="Kuo A."/>
            <person name="Kusch H."/>
            <person name="LaButti K."/>
            <person name="Lagendijk E.L."/>
            <person name="Lapidus A."/>
            <person name="Levasseur A."/>
            <person name="Lindquist E."/>
            <person name="Lipzen A."/>
            <person name="Logrieco A.F."/>
            <person name="MacCabe A."/>
            <person name="Maekelae M.R."/>
            <person name="Malavazi I."/>
            <person name="Melin P."/>
            <person name="Meyer V."/>
            <person name="Mielnichuk N."/>
            <person name="Miskei M."/>
            <person name="Molnar A.P."/>
            <person name="Mule G."/>
            <person name="Ngan C.Y."/>
            <person name="Orejas M."/>
            <person name="Orosz E."/>
            <person name="Ouedraogo J.P."/>
            <person name="Overkamp K.M."/>
            <person name="Park H.-S."/>
            <person name="Perrone G."/>
            <person name="Piumi F."/>
            <person name="Punt P.J."/>
            <person name="Ram A.F."/>
            <person name="Ramon A."/>
            <person name="Rauscher S."/>
            <person name="Record E."/>
            <person name="Riano-Pachon D.M."/>
            <person name="Robert V."/>
            <person name="Roehrig J."/>
            <person name="Ruller R."/>
            <person name="Salamov A."/>
            <person name="Salih N.S."/>
            <person name="Samson R.A."/>
            <person name="Sandor E."/>
            <person name="Sanguinetti M."/>
            <person name="Schuetze T."/>
            <person name="Sepcic K."/>
            <person name="Shelest E."/>
            <person name="Sherlock G."/>
            <person name="Sophianopoulou V."/>
            <person name="Squina F.M."/>
            <person name="Sun H."/>
            <person name="Susca A."/>
            <person name="Todd R.B."/>
            <person name="Tsang A."/>
            <person name="Unkles S.E."/>
            <person name="van de Wiele N."/>
            <person name="van Rossen-Uffink D."/>
            <person name="Oliveira J.V."/>
            <person name="Vesth T.C."/>
            <person name="Visser J."/>
            <person name="Yu J.-H."/>
            <person name="Zhou M."/>
            <person name="Andersen M.R."/>
            <person name="Archer D.B."/>
            <person name="Baker S.E."/>
            <person name="Benoit I."/>
            <person name="Brakhage A.A."/>
            <person name="Braus G.H."/>
            <person name="Fischer R."/>
            <person name="Frisvad J.C."/>
            <person name="Goldman G.H."/>
            <person name="Houbraken J."/>
            <person name="Oakley B."/>
            <person name="Pocsi I."/>
            <person name="Scazzocchio C."/>
            <person name="Seiboth B."/>
            <person name="vanKuyk P.A."/>
            <person name="Wortman J."/>
            <person name="Dyer P.S."/>
            <person name="Grigoriev I.V."/>
        </authorList>
    </citation>
    <scope>NUCLEOTIDE SEQUENCE [LARGE SCALE GENOMIC DNA]</scope>
    <source>
        <strain evidence="2">CBS 101740 / IMI 381727 / IBT 21946</strain>
    </source>
</reference>
<proteinExistence type="predicted"/>
<dbReference type="RefSeq" id="XP_067472913.1">
    <property type="nucleotide sequence ID" value="XM_067619547.1"/>
</dbReference>
<evidence type="ECO:0000313" key="2">
    <source>
        <dbReference type="Proteomes" id="UP000184499"/>
    </source>
</evidence>
<gene>
    <name evidence="1" type="ORF">ASPBRDRAFT_164839</name>
</gene>
<keyword evidence="2" id="KW-1185">Reference proteome</keyword>
<dbReference type="VEuPathDB" id="FungiDB:ASPBRDRAFT_164839"/>
<sequence>MMAVAIPRDRRVYRPSLLPNHGSSGRLRFIASLDTAPSDTKAARQAYSDRFLDPRPDKCRTLPQISSASGPVSGTPKHVECNPSFDIYVRTPGTSCLFKSALDHASRLECFLITRLVSKYLQAHFGKDHRYWPPNVQRKTPLYLSTEEKKLVLLHWFHRIPVEYLVSALFNQHATSRLSSRILERLEAACFDCSCRIQN</sequence>
<dbReference type="EMBL" id="KV878713">
    <property type="protein sequence ID" value="OJJ65662.1"/>
    <property type="molecule type" value="Genomic_DNA"/>
</dbReference>
<name>A0A1L9U1Y7_ASPBC</name>
<dbReference type="GeneID" id="93572035"/>
<accession>A0A1L9U1Y7</accession>
<organism evidence="1 2">
    <name type="scientific">Aspergillus brasiliensis (strain CBS 101740 / IMI 381727 / IBT 21946)</name>
    <dbReference type="NCBI Taxonomy" id="767769"/>
    <lineage>
        <taxon>Eukaryota</taxon>
        <taxon>Fungi</taxon>
        <taxon>Dikarya</taxon>
        <taxon>Ascomycota</taxon>
        <taxon>Pezizomycotina</taxon>
        <taxon>Eurotiomycetes</taxon>
        <taxon>Eurotiomycetidae</taxon>
        <taxon>Eurotiales</taxon>
        <taxon>Aspergillaceae</taxon>
        <taxon>Aspergillus</taxon>
        <taxon>Aspergillus subgen. Circumdati</taxon>
    </lineage>
</organism>
<evidence type="ECO:0000313" key="1">
    <source>
        <dbReference type="EMBL" id="OJJ65662.1"/>
    </source>
</evidence>
<dbReference type="OrthoDB" id="10285766at2759"/>
<dbReference type="AlphaFoldDB" id="A0A1L9U1Y7"/>
<protein>
    <submittedName>
        <fullName evidence="1">Uncharacterized protein</fullName>
    </submittedName>
</protein>